<dbReference type="KEGG" id="scas:SACC_11520"/>
<dbReference type="EMBL" id="AP025226">
    <property type="protein sequence ID" value="BDB98135.1"/>
    <property type="molecule type" value="Genomic_DNA"/>
</dbReference>
<keyword evidence="2" id="KW-1185">Reference proteome</keyword>
<dbReference type="InterPro" id="IPR010268">
    <property type="entry name" value="PaREP1"/>
</dbReference>
<organism evidence="1 2">
    <name type="scientific">Saccharolobus caldissimus</name>
    <dbReference type="NCBI Taxonomy" id="1702097"/>
    <lineage>
        <taxon>Archaea</taxon>
        <taxon>Thermoproteota</taxon>
        <taxon>Thermoprotei</taxon>
        <taxon>Sulfolobales</taxon>
        <taxon>Sulfolobaceae</taxon>
        <taxon>Saccharolobus</taxon>
    </lineage>
</organism>
<sequence>MIIPREIEELLKKEAYEKGIDLELLIIDKLSFNLDPSTKVSLYLRKAEELFNKSLEYLKNDDLIQAAEKAWGACASMVKAYAEKKGLEHYRHRQLEEIMTKLISEKGGDKELISEWSVCLRLHSNFYEGFITKLDLSSSLELIKKFIEKMKTEII</sequence>
<accession>A0AAQ4CQQ4</accession>
<gene>
    <name evidence="1" type="ORF">SACC_11520</name>
</gene>
<dbReference type="AlphaFoldDB" id="A0AAQ4CQQ4"/>
<dbReference type="Gene3D" id="1.20.120.330">
    <property type="entry name" value="Nucleotidyltransferases domain 2"/>
    <property type="match status" value="1"/>
</dbReference>
<dbReference type="PANTHER" id="PTHR34237">
    <property type="entry name" value="PAREP8-RELATED"/>
    <property type="match status" value="1"/>
</dbReference>
<evidence type="ECO:0000313" key="2">
    <source>
        <dbReference type="Proteomes" id="UP001319921"/>
    </source>
</evidence>
<name>A0AAQ4CQQ4_9CREN</name>
<dbReference type="Pfam" id="PF05942">
    <property type="entry name" value="PaREP1"/>
    <property type="match status" value="1"/>
</dbReference>
<dbReference type="PANTHER" id="PTHR34237:SF1">
    <property type="entry name" value="PAREP8"/>
    <property type="match status" value="1"/>
</dbReference>
<evidence type="ECO:0000313" key="1">
    <source>
        <dbReference type="EMBL" id="BDB98135.1"/>
    </source>
</evidence>
<evidence type="ECO:0008006" key="3">
    <source>
        <dbReference type="Google" id="ProtNLM"/>
    </source>
</evidence>
<dbReference type="Proteomes" id="UP001319921">
    <property type="component" value="Chromosome"/>
</dbReference>
<proteinExistence type="predicted"/>
<dbReference type="GeneID" id="68865893"/>
<reference evidence="1 2" key="1">
    <citation type="journal article" date="2022" name="Microbiol. Resour. Announc.">
        <title>Complete Genome Sequence of the Hyperthermophilic and Acidophilic Archaeon Saccharolobus caldissimus Strain HS-3T.</title>
        <authorList>
            <person name="Sakai H.D."/>
            <person name="Kurosawa N."/>
        </authorList>
    </citation>
    <scope>NUCLEOTIDE SEQUENCE [LARGE SCALE GENOMIC DNA]</scope>
    <source>
        <strain evidence="1 2">JCM32116</strain>
    </source>
</reference>
<dbReference type="RefSeq" id="WP_229572065.1">
    <property type="nucleotide sequence ID" value="NZ_AP025226.1"/>
</dbReference>
<protein>
    <recommendedName>
        <fullName evidence="3">HEPN domain-containing protein</fullName>
    </recommendedName>
</protein>